<reference evidence="1" key="1">
    <citation type="journal article" date="2015" name="Nature">
        <title>Complex archaea that bridge the gap between prokaryotes and eukaryotes.</title>
        <authorList>
            <person name="Spang A."/>
            <person name="Saw J.H."/>
            <person name="Jorgensen S.L."/>
            <person name="Zaremba-Niedzwiedzka K."/>
            <person name="Martijn J."/>
            <person name="Lind A.E."/>
            <person name="van Eijk R."/>
            <person name="Schleper C."/>
            <person name="Guy L."/>
            <person name="Ettema T.J."/>
        </authorList>
    </citation>
    <scope>NUCLEOTIDE SEQUENCE</scope>
</reference>
<dbReference type="AlphaFoldDB" id="A0A0F9MR81"/>
<name>A0A0F9MR81_9ZZZZ</name>
<sequence>MALRGDYLTIRLMQASSGVANEPIAETTSVNIDFTAEFLETTSQTDGLNQTGIAGKVSCVITGDYLLASAGTQFSNLFTLMNGGILIEVSVHRSGTNFLQGDGVITGLTLAGGISDTLITGNYTLQCSGNMA</sequence>
<proteinExistence type="predicted"/>
<organism evidence="1">
    <name type="scientific">marine sediment metagenome</name>
    <dbReference type="NCBI Taxonomy" id="412755"/>
    <lineage>
        <taxon>unclassified sequences</taxon>
        <taxon>metagenomes</taxon>
        <taxon>ecological metagenomes</taxon>
    </lineage>
</organism>
<accession>A0A0F9MR81</accession>
<protein>
    <submittedName>
        <fullName evidence="1">Uncharacterized protein</fullName>
    </submittedName>
</protein>
<dbReference type="EMBL" id="LAZR01009587">
    <property type="protein sequence ID" value="KKM71722.1"/>
    <property type="molecule type" value="Genomic_DNA"/>
</dbReference>
<comment type="caution">
    <text evidence="1">The sequence shown here is derived from an EMBL/GenBank/DDBJ whole genome shotgun (WGS) entry which is preliminary data.</text>
</comment>
<gene>
    <name evidence="1" type="ORF">LCGC14_1427780</name>
</gene>
<evidence type="ECO:0000313" key="1">
    <source>
        <dbReference type="EMBL" id="KKM71722.1"/>
    </source>
</evidence>